<keyword evidence="5" id="KW-1185">Reference proteome</keyword>
<feature type="transmembrane region" description="Helical" evidence="2">
    <location>
        <begin position="182"/>
        <end position="200"/>
    </location>
</feature>
<feature type="transmembrane region" description="Helical" evidence="2">
    <location>
        <begin position="230"/>
        <end position="248"/>
    </location>
</feature>
<evidence type="ECO:0000259" key="3">
    <source>
        <dbReference type="Pfam" id="PF02517"/>
    </source>
</evidence>
<feature type="transmembrane region" description="Helical" evidence="2">
    <location>
        <begin position="260"/>
        <end position="277"/>
    </location>
</feature>
<evidence type="ECO:0000313" key="4">
    <source>
        <dbReference type="EMBL" id="SIO47100.1"/>
    </source>
</evidence>
<dbReference type="PANTHER" id="PTHR43592">
    <property type="entry name" value="CAAX AMINO TERMINAL PROTEASE"/>
    <property type="match status" value="1"/>
</dbReference>
<dbReference type="RefSeq" id="WP_234979775.1">
    <property type="nucleotide sequence ID" value="NZ_FSRA01000002.1"/>
</dbReference>
<sequence>MQLATIFGIWIGFVLITQLGMVTFFPAISGGYTIGDYKDPAAWNSANFIFAMKVFQMLYSVVGFLVPGLLFAYLTHPEPATYLGIRQKPKLVQLLLALLIIFCSLPLVGALSEWNTSWPIPQSLRDLEESLAEQTKRLLDMPDIGAMFLNLFMLALLPAIAEEVLFRGVVQRILTQMVKNGWVAAIITGIIFSVIHFQFLGFMPRFLLGFLMGAIYFVTGNLWLPIAGHFLNNGLQVVLVYLYQIKLISYDATKDEHVPLYFVFISIAVTGILLWQLQQRAKASGQTFALPPEPEEEENDNESIFKD</sequence>
<feature type="transmembrane region" description="Helical" evidence="2">
    <location>
        <begin position="144"/>
        <end position="161"/>
    </location>
</feature>
<dbReference type="PANTHER" id="PTHR43592:SF15">
    <property type="entry name" value="CAAX AMINO TERMINAL PROTEASE FAMILY PROTEIN"/>
    <property type="match status" value="1"/>
</dbReference>
<feature type="region of interest" description="Disordered" evidence="1">
    <location>
        <begin position="288"/>
        <end position="307"/>
    </location>
</feature>
<feature type="domain" description="CAAX prenyl protease 2/Lysostaphin resistance protein A-like" evidence="3">
    <location>
        <begin position="148"/>
        <end position="234"/>
    </location>
</feature>
<feature type="transmembrane region" description="Helical" evidence="2">
    <location>
        <begin position="48"/>
        <end position="74"/>
    </location>
</feature>
<reference evidence="5" key="1">
    <citation type="submission" date="2016-11" db="EMBL/GenBank/DDBJ databases">
        <authorList>
            <person name="Varghese N."/>
            <person name="Submissions S."/>
        </authorList>
    </citation>
    <scope>NUCLEOTIDE SEQUENCE [LARGE SCALE GENOMIC DNA]</scope>
    <source>
        <strain evidence="5">DSM 24787</strain>
    </source>
</reference>
<dbReference type="Pfam" id="PF02517">
    <property type="entry name" value="Rce1-like"/>
    <property type="match status" value="1"/>
</dbReference>
<dbReference type="EMBL" id="FSRA01000002">
    <property type="protein sequence ID" value="SIO47100.1"/>
    <property type="molecule type" value="Genomic_DNA"/>
</dbReference>
<organism evidence="4 5">
    <name type="scientific">Chitinophaga niabensis</name>
    <dbReference type="NCBI Taxonomy" id="536979"/>
    <lineage>
        <taxon>Bacteria</taxon>
        <taxon>Pseudomonadati</taxon>
        <taxon>Bacteroidota</taxon>
        <taxon>Chitinophagia</taxon>
        <taxon>Chitinophagales</taxon>
        <taxon>Chitinophagaceae</taxon>
        <taxon>Chitinophaga</taxon>
    </lineage>
</organism>
<dbReference type="AlphaFoldDB" id="A0A1N6JS22"/>
<feature type="transmembrane region" description="Helical" evidence="2">
    <location>
        <begin position="94"/>
        <end position="112"/>
    </location>
</feature>
<keyword evidence="2" id="KW-0812">Transmembrane</keyword>
<keyword evidence="2" id="KW-0472">Membrane</keyword>
<keyword evidence="2" id="KW-1133">Transmembrane helix</keyword>
<evidence type="ECO:0000256" key="2">
    <source>
        <dbReference type="SAM" id="Phobius"/>
    </source>
</evidence>
<dbReference type="InterPro" id="IPR003675">
    <property type="entry name" value="Rce1/LyrA-like_dom"/>
</dbReference>
<proteinExistence type="predicted"/>
<feature type="transmembrane region" description="Helical" evidence="2">
    <location>
        <begin position="7"/>
        <end position="28"/>
    </location>
</feature>
<protein>
    <recommendedName>
        <fullName evidence="3">CAAX prenyl protease 2/Lysostaphin resistance protein A-like domain-containing protein</fullName>
    </recommendedName>
</protein>
<evidence type="ECO:0000256" key="1">
    <source>
        <dbReference type="SAM" id="MobiDB-lite"/>
    </source>
</evidence>
<accession>A0A1N6JS22</accession>
<dbReference type="GO" id="GO:0004175">
    <property type="term" value="F:endopeptidase activity"/>
    <property type="evidence" value="ECO:0007669"/>
    <property type="project" value="UniProtKB-ARBA"/>
</dbReference>
<name>A0A1N6JS22_9BACT</name>
<dbReference type="Proteomes" id="UP000185003">
    <property type="component" value="Unassembled WGS sequence"/>
</dbReference>
<gene>
    <name evidence="4" type="ORF">SAMN04488055_4326</name>
</gene>
<dbReference type="STRING" id="536979.SAMN04488055_4326"/>
<dbReference type="GO" id="GO:0080120">
    <property type="term" value="P:CAAX-box protein maturation"/>
    <property type="evidence" value="ECO:0007669"/>
    <property type="project" value="UniProtKB-ARBA"/>
</dbReference>
<feature type="transmembrane region" description="Helical" evidence="2">
    <location>
        <begin position="206"/>
        <end position="223"/>
    </location>
</feature>
<evidence type="ECO:0000313" key="5">
    <source>
        <dbReference type="Proteomes" id="UP000185003"/>
    </source>
</evidence>